<gene>
    <name evidence="2" type="ORF">PYK22_01501</name>
</gene>
<dbReference type="InterPro" id="IPR029062">
    <property type="entry name" value="Class_I_gatase-like"/>
</dbReference>
<keyword evidence="1" id="KW-0732">Signal</keyword>
<sequence precursor="true">MTPNLTFQLPLRATLLLLLSGAALAQTAQRAAPPIFLWYEAENMQGLSRDARNEPILNPSWIDPPRERAPGWGISGPGVSAEWSQGGESEWNSVAASADETRAALFQEIEIPRSGRYRVWVRYADWAKRTENFSVRLVQRGREIFRHEFGARDLLDPHDEVSMYWGWAFVWDGAECDLVKGPATLYLEIEKRAEARRQVDCLLITNDLNFRPEGRRKPEFPALRLLREWSEKRTPVAPLLESDPRAPVPRSWQRPKLAGRDFLLPWNIAPEFWKLYDRPPADRPLYPFNAEPIEEFIAKYKGKRDVPIFSSPLIAPVIYINELPQLLREGSPFLRYLRETRAPFAVLINYGTAQMSDEEGRSAWRLLTGELRDQFLGWISGESIGHVWGEVAQELRLSPTAPRRDLLEAYHRAYTRALERKWSALFHTPTGPMWDKLIVAQSTSSTAYAHALGRWGCRIIGLETAAVQPIFALRLGFTRGAARQYGAAILYYHAPNFGDTATTFTKQQNFAGPDYFYHTRYGPTMGPSLSWYRKSLYYYYMAGVSAIYFEQGFDQFFKPGPGDHPFQLNPLGRITDEFVRFVEKHPERGIPYTPVAFLLDPAHGWDMTDYPHLPFGVSPINRSDRALRELLTAAYYPAPAVEGEPATGDRQAFVNSIFGDIFDVLVASAEGGEALDAYRALIVGGRIAWTPEWERRLTSYVESGGTLVLNAAQAAGLSPELLGLRLRREMRETDRAECLLPEAESPDLSGQPFRYQLVELRGAQTLMRTPSGDPLVTSHRLGRGRVIFCAIPDLLGEDERLTTVAAHLLIHLLAEATPVEINGEVERAINRTERGFVITLINNNGVFKPQQGLAQVDRRAEVAVTIKLKRQKIATANEWTENAPLEIDHRTDEIRLRIPPGDLRIVEIKVGDPAVHRAPALEPWTNRRHEGRYRGQ</sequence>
<evidence type="ECO:0000256" key="1">
    <source>
        <dbReference type="SAM" id="SignalP"/>
    </source>
</evidence>
<proteinExistence type="predicted"/>
<organism evidence="2 3">
    <name type="scientific">Pyrinomonas methylaliphatogenes</name>
    <dbReference type="NCBI Taxonomy" id="454194"/>
    <lineage>
        <taxon>Bacteria</taxon>
        <taxon>Pseudomonadati</taxon>
        <taxon>Acidobacteriota</taxon>
        <taxon>Blastocatellia</taxon>
        <taxon>Blastocatellales</taxon>
        <taxon>Pyrinomonadaceae</taxon>
        <taxon>Pyrinomonas</taxon>
    </lineage>
</organism>
<protein>
    <submittedName>
        <fullName evidence="2">Uncharacterized protein</fullName>
    </submittedName>
</protein>
<reference evidence="2 3" key="1">
    <citation type="submission" date="2013-12" db="EMBL/GenBank/DDBJ databases">
        <authorList>
            <person name="Stott M."/>
        </authorList>
    </citation>
    <scope>NUCLEOTIDE SEQUENCE [LARGE SCALE GENOMIC DNA]</scope>
    <source>
        <strain evidence="2 3">K22</strain>
    </source>
</reference>
<feature type="signal peptide" evidence="1">
    <location>
        <begin position="1"/>
        <end position="25"/>
    </location>
</feature>
<accession>A0A0B6WYY2</accession>
<reference evidence="2 3" key="2">
    <citation type="submission" date="2015-01" db="EMBL/GenBank/DDBJ databases">
        <title>Complete genome sequence of Pyrinomonas methylaliphatogenes type strain K22T.</title>
        <authorList>
            <person name="Lee K.C.Y."/>
            <person name="Power J.F."/>
            <person name="Dunfield P.F."/>
            <person name="Morgan X.C."/>
            <person name="Huttenhower C."/>
            <person name="Stott M.B."/>
        </authorList>
    </citation>
    <scope>NUCLEOTIDE SEQUENCE [LARGE SCALE GENOMIC DNA]</scope>
    <source>
        <strain evidence="2 3">K22</strain>
    </source>
</reference>
<evidence type="ECO:0000313" key="2">
    <source>
        <dbReference type="EMBL" id="CDM65499.1"/>
    </source>
</evidence>
<dbReference type="Proteomes" id="UP000031518">
    <property type="component" value="Unassembled WGS sequence"/>
</dbReference>
<dbReference type="Gene3D" id="3.40.50.880">
    <property type="match status" value="1"/>
</dbReference>
<feature type="chain" id="PRO_5002125481" evidence="1">
    <location>
        <begin position="26"/>
        <end position="936"/>
    </location>
</feature>
<dbReference type="AlphaFoldDB" id="A0A0B6WYY2"/>
<dbReference type="RefSeq" id="WP_041975838.1">
    <property type="nucleotide sequence ID" value="NZ_CBXV010000005.1"/>
</dbReference>
<keyword evidence="3" id="KW-1185">Reference proteome</keyword>
<dbReference type="EMBL" id="CBXV010000005">
    <property type="protein sequence ID" value="CDM65499.1"/>
    <property type="molecule type" value="Genomic_DNA"/>
</dbReference>
<evidence type="ECO:0000313" key="3">
    <source>
        <dbReference type="Proteomes" id="UP000031518"/>
    </source>
</evidence>
<name>A0A0B6WYY2_9BACT</name>
<dbReference type="OrthoDB" id="221669at2"/>
<dbReference type="SUPFAM" id="SSF52317">
    <property type="entry name" value="Class I glutamine amidotransferase-like"/>
    <property type="match status" value="1"/>
</dbReference>